<dbReference type="Gene3D" id="3.30.1240.10">
    <property type="match status" value="1"/>
</dbReference>
<dbReference type="GO" id="GO:0016791">
    <property type="term" value="F:phosphatase activity"/>
    <property type="evidence" value="ECO:0007669"/>
    <property type="project" value="UniProtKB-ARBA"/>
</dbReference>
<dbReference type="EMBL" id="CP049887">
    <property type="protein sequence ID" value="QIL47477.1"/>
    <property type="molecule type" value="Genomic_DNA"/>
</dbReference>
<sequence length="280" mass="31854">MIKAAFFDIDGTLLSSNAECLPSTISSIEKLHQQDIICCIASGRGPKRMASLIGNLPMDAYVLYNGQLVFSHTKGIYEHYFENETLERLAQFADEENRQLIFGGRKEFYGSQSMKMGQRRWLKQLYHLFPDKYSAKDLEKFIKKWNVLPKNETKFMELPIFSQPIYQCVLLSPESEQTRLEELFPDCHFTRSNPYSVDIIPKGGSKIVGINQVLAHYGIDKSEAIAFGDSWNDTEMLREIGVGVAMGNAAEDIKDLADYVTDTNDQDGIMKALKELKIIR</sequence>
<keyword evidence="2" id="KW-1185">Reference proteome</keyword>
<dbReference type="RefSeq" id="WP_166033589.1">
    <property type="nucleotide sequence ID" value="NZ_CP049887.1"/>
</dbReference>
<dbReference type="GO" id="GO:0000287">
    <property type="term" value="F:magnesium ion binding"/>
    <property type="evidence" value="ECO:0007669"/>
    <property type="project" value="TreeGrafter"/>
</dbReference>
<reference evidence="1 2" key="1">
    <citation type="submission" date="2020-03" db="EMBL/GenBank/DDBJ databases">
        <title>Vagococcus sp. nov., isolated from beetles.</title>
        <authorList>
            <person name="Hyun D.-W."/>
            <person name="Bae J.-W."/>
        </authorList>
    </citation>
    <scope>NUCLEOTIDE SEQUENCE [LARGE SCALE GENOMIC DNA]</scope>
    <source>
        <strain evidence="1 2">HDW17B</strain>
    </source>
</reference>
<accession>A0A6G8AR57</accession>
<keyword evidence="1" id="KW-0378">Hydrolase</keyword>
<dbReference type="Proteomes" id="UP000501747">
    <property type="component" value="Chromosome"/>
</dbReference>
<organism evidence="1 2">
    <name type="scientific">Vagococcus hydrophili</name>
    <dbReference type="NCBI Taxonomy" id="2714947"/>
    <lineage>
        <taxon>Bacteria</taxon>
        <taxon>Bacillati</taxon>
        <taxon>Bacillota</taxon>
        <taxon>Bacilli</taxon>
        <taxon>Lactobacillales</taxon>
        <taxon>Enterococcaceae</taxon>
        <taxon>Vagococcus</taxon>
    </lineage>
</organism>
<dbReference type="PANTHER" id="PTHR10000">
    <property type="entry name" value="PHOSPHOSERINE PHOSPHATASE"/>
    <property type="match status" value="1"/>
</dbReference>
<gene>
    <name evidence="1" type="ORF">G7082_02470</name>
</gene>
<dbReference type="SFLD" id="SFLDS00003">
    <property type="entry name" value="Haloacid_Dehalogenase"/>
    <property type="match status" value="1"/>
</dbReference>
<dbReference type="PANTHER" id="PTHR10000:SF25">
    <property type="entry name" value="PHOSPHATASE YKRA-RELATED"/>
    <property type="match status" value="1"/>
</dbReference>
<name>A0A6G8AR57_9ENTE</name>
<evidence type="ECO:0000313" key="2">
    <source>
        <dbReference type="Proteomes" id="UP000501747"/>
    </source>
</evidence>
<dbReference type="InterPro" id="IPR000150">
    <property type="entry name" value="Cof"/>
</dbReference>
<dbReference type="SFLD" id="SFLDG01140">
    <property type="entry name" value="C2.B:_Phosphomannomutase_and_P"/>
    <property type="match status" value="1"/>
</dbReference>
<dbReference type="Gene3D" id="3.40.50.1000">
    <property type="entry name" value="HAD superfamily/HAD-like"/>
    <property type="match status" value="1"/>
</dbReference>
<dbReference type="GO" id="GO:0005829">
    <property type="term" value="C:cytosol"/>
    <property type="evidence" value="ECO:0007669"/>
    <property type="project" value="TreeGrafter"/>
</dbReference>
<dbReference type="InterPro" id="IPR023214">
    <property type="entry name" value="HAD_sf"/>
</dbReference>
<dbReference type="PROSITE" id="PS01228">
    <property type="entry name" value="COF_1"/>
    <property type="match status" value="1"/>
</dbReference>
<proteinExistence type="predicted"/>
<protein>
    <submittedName>
        <fullName evidence="1">Cof-type HAD-IIB family hydrolase</fullName>
    </submittedName>
</protein>
<dbReference type="NCBIfam" id="TIGR00099">
    <property type="entry name" value="Cof-subfamily"/>
    <property type="match status" value="1"/>
</dbReference>
<dbReference type="InterPro" id="IPR036412">
    <property type="entry name" value="HAD-like_sf"/>
</dbReference>
<dbReference type="SUPFAM" id="SSF56784">
    <property type="entry name" value="HAD-like"/>
    <property type="match status" value="1"/>
</dbReference>
<dbReference type="Pfam" id="PF08282">
    <property type="entry name" value="Hydrolase_3"/>
    <property type="match status" value="1"/>
</dbReference>
<evidence type="ECO:0000313" key="1">
    <source>
        <dbReference type="EMBL" id="QIL47477.1"/>
    </source>
</evidence>
<dbReference type="InterPro" id="IPR006379">
    <property type="entry name" value="HAD-SF_hydro_IIB"/>
</dbReference>
<dbReference type="NCBIfam" id="TIGR01484">
    <property type="entry name" value="HAD-SF-IIB"/>
    <property type="match status" value="1"/>
</dbReference>
<dbReference type="KEGG" id="vhy:G7082_02470"/>
<dbReference type="AlphaFoldDB" id="A0A6G8AR57"/>